<feature type="domain" description="DAGKc" evidence="13">
    <location>
        <begin position="1"/>
        <end position="131"/>
    </location>
</feature>
<keyword evidence="10" id="KW-0443">Lipid metabolism</keyword>
<dbReference type="Gene3D" id="3.40.50.10330">
    <property type="entry name" value="Probable inorganic polyphosphate/atp-NAD kinase, domain 1"/>
    <property type="match status" value="1"/>
</dbReference>
<dbReference type="GO" id="GO:0046872">
    <property type="term" value="F:metal ion binding"/>
    <property type="evidence" value="ECO:0007669"/>
    <property type="project" value="UniProtKB-KW"/>
</dbReference>
<dbReference type="RefSeq" id="WP_092479817.1">
    <property type="nucleotide sequence ID" value="NZ_FOXW01000002.1"/>
</dbReference>
<gene>
    <name evidence="14" type="ORF">SAMN04488506_0759</name>
</gene>
<keyword evidence="9" id="KW-0460">Magnesium</keyword>
<keyword evidence="6" id="KW-0547">Nucleotide-binding</keyword>
<keyword evidence="4" id="KW-0808">Transferase</keyword>
<evidence type="ECO:0000256" key="6">
    <source>
        <dbReference type="ARBA" id="ARBA00022741"/>
    </source>
</evidence>
<evidence type="ECO:0000256" key="12">
    <source>
        <dbReference type="ARBA" id="ARBA00023264"/>
    </source>
</evidence>
<dbReference type="InterPro" id="IPR005218">
    <property type="entry name" value="Diacylglycerol/lipid_kinase"/>
</dbReference>
<dbReference type="EMBL" id="FOXW01000002">
    <property type="protein sequence ID" value="SFQ14517.1"/>
    <property type="molecule type" value="Genomic_DNA"/>
</dbReference>
<dbReference type="STRING" id="82801.SAMN04488506_0759"/>
<evidence type="ECO:0000259" key="13">
    <source>
        <dbReference type="PROSITE" id="PS50146"/>
    </source>
</evidence>
<accession>A0A1I5W4H9</accession>
<evidence type="ECO:0000256" key="4">
    <source>
        <dbReference type="ARBA" id="ARBA00022679"/>
    </source>
</evidence>
<keyword evidence="12" id="KW-1208">Phospholipid metabolism</keyword>
<keyword evidence="3" id="KW-0444">Lipid biosynthesis</keyword>
<dbReference type="InterPro" id="IPR016064">
    <property type="entry name" value="NAD/diacylglycerol_kinase_sf"/>
</dbReference>
<dbReference type="NCBIfam" id="TIGR00147">
    <property type="entry name" value="YegS/Rv2252/BmrU family lipid kinase"/>
    <property type="match status" value="1"/>
</dbReference>
<sequence>MREALLIVNPSSGTEQAGALSSVAEEKLAEIYDKVTIKYTEKGGDATAFAKAAAEQGIAAVFAMGGDGTVNETISGLAEQEYRPDFSFVPLGTVNDLARSLGIPMDPKEAIAHLDSLEEKKLDIGKVNDHYFANVVALGTIPTAVQEVDVEQKTKLGPLAYFLEGTKALANYESHTFDIVVDGEKITQDSILVLIALTSSVGGFEKLLPKAEIDDGYLHLIALKGSAIMDKLNIIPKIFTGKAPEDDKILYRKFTLGSIEAQEVEEMTANVDGDEGDKLPLTLKVLPQHLTVLVPKKADNE</sequence>
<keyword evidence="8" id="KW-0067">ATP-binding</keyword>
<dbReference type="SUPFAM" id="SSF111331">
    <property type="entry name" value="NAD kinase/diacylglycerol kinase-like"/>
    <property type="match status" value="1"/>
</dbReference>
<keyword evidence="15" id="KW-1185">Reference proteome</keyword>
<evidence type="ECO:0000256" key="10">
    <source>
        <dbReference type="ARBA" id="ARBA00023098"/>
    </source>
</evidence>
<dbReference type="InterPro" id="IPR017438">
    <property type="entry name" value="ATP-NAD_kinase_N"/>
</dbReference>
<dbReference type="GO" id="GO:0008654">
    <property type="term" value="P:phospholipid biosynthetic process"/>
    <property type="evidence" value="ECO:0007669"/>
    <property type="project" value="UniProtKB-KW"/>
</dbReference>
<dbReference type="PROSITE" id="PS50146">
    <property type="entry name" value="DAGK"/>
    <property type="match status" value="1"/>
</dbReference>
<evidence type="ECO:0000256" key="5">
    <source>
        <dbReference type="ARBA" id="ARBA00022723"/>
    </source>
</evidence>
<dbReference type="GO" id="GO:0005524">
    <property type="term" value="F:ATP binding"/>
    <property type="evidence" value="ECO:0007669"/>
    <property type="project" value="UniProtKB-KW"/>
</dbReference>
<evidence type="ECO:0000256" key="7">
    <source>
        <dbReference type="ARBA" id="ARBA00022777"/>
    </source>
</evidence>
<dbReference type="InterPro" id="IPR050187">
    <property type="entry name" value="Lipid_Phosphate_FormReg"/>
</dbReference>
<dbReference type="AlphaFoldDB" id="A0A1I5W4H9"/>
<dbReference type="OrthoDB" id="142078at2"/>
<evidence type="ECO:0000256" key="8">
    <source>
        <dbReference type="ARBA" id="ARBA00022840"/>
    </source>
</evidence>
<name>A0A1I5W4H9_9LACT</name>
<reference evidence="14 15" key="1">
    <citation type="submission" date="2016-10" db="EMBL/GenBank/DDBJ databases">
        <authorList>
            <person name="de Groot N.N."/>
        </authorList>
    </citation>
    <scope>NUCLEOTIDE SEQUENCE [LARGE SCALE GENOMIC DNA]</scope>
    <source>
        <strain evidence="14 15">DSM 20581</strain>
    </source>
</reference>
<evidence type="ECO:0000313" key="15">
    <source>
        <dbReference type="Proteomes" id="UP000199136"/>
    </source>
</evidence>
<evidence type="ECO:0000256" key="11">
    <source>
        <dbReference type="ARBA" id="ARBA00023209"/>
    </source>
</evidence>
<evidence type="ECO:0000313" key="14">
    <source>
        <dbReference type="EMBL" id="SFQ14517.1"/>
    </source>
</evidence>
<dbReference type="Proteomes" id="UP000199136">
    <property type="component" value="Unassembled WGS sequence"/>
</dbReference>
<dbReference type="PANTHER" id="PTHR12358">
    <property type="entry name" value="SPHINGOSINE KINASE"/>
    <property type="match status" value="1"/>
</dbReference>
<evidence type="ECO:0000256" key="9">
    <source>
        <dbReference type="ARBA" id="ARBA00022842"/>
    </source>
</evidence>
<dbReference type="SMART" id="SM00046">
    <property type="entry name" value="DAGKc"/>
    <property type="match status" value="1"/>
</dbReference>
<dbReference type="Pfam" id="PF19279">
    <property type="entry name" value="YegS_C"/>
    <property type="match status" value="1"/>
</dbReference>
<comment type="similarity">
    <text evidence="2">Belongs to the diacylglycerol/lipid kinase family.</text>
</comment>
<organism evidence="14 15">
    <name type="scientific">Desemzia incerta</name>
    <dbReference type="NCBI Taxonomy" id="82801"/>
    <lineage>
        <taxon>Bacteria</taxon>
        <taxon>Bacillati</taxon>
        <taxon>Bacillota</taxon>
        <taxon>Bacilli</taxon>
        <taxon>Lactobacillales</taxon>
        <taxon>Carnobacteriaceae</taxon>
        <taxon>Desemzia</taxon>
    </lineage>
</organism>
<keyword evidence="11" id="KW-0594">Phospholipid biosynthesis</keyword>
<evidence type="ECO:0000256" key="3">
    <source>
        <dbReference type="ARBA" id="ARBA00022516"/>
    </source>
</evidence>
<keyword evidence="7 14" id="KW-0418">Kinase</keyword>
<dbReference type="PANTHER" id="PTHR12358:SF106">
    <property type="entry name" value="LIPID KINASE YEGS"/>
    <property type="match status" value="1"/>
</dbReference>
<protein>
    <submittedName>
        <fullName evidence="14">Lipid kinase, YegS/Rv2252/BmrU family</fullName>
    </submittedName>
</protein>
<dbReference type="Gene3D" id="2.60.200.40">
    <property type="match status" value="1"/>
</dbReference>
<dbReference type="GO" id="GO:0005886">
    <property type="term" value="C:plasma membrane"/>
    <property type="evidence" value="ECO:0007669"/>
    <property type="project" value="TreeGrafter"/>
</dbReference>
<dbReference type="InterPro" id="IPR045540">
    <property type="entry name" value="YegS/DAGK_C"/>
</dbReference>
<keyword evidence="5" id="KW-0479">Metal-binding</keyword>
<dbReference type="GO" id="GO:0004143">
    <property type="term" value="F:ATP-dependent diacylglycerol kinase activity"/>
    <property type="evidence" value="ECO:0007669"/>
    <property type="project" value="TreeGrafter"/>
</dbReference>
<dbReference type="Pfam" id="PF00781">
    <property type="entry name" value="DAGK_cat"/>
    <property type="match status" value="1"/>
</dbReference>
<evidence type="ECO:0000256" key="1">
    <source>
        <dbReference type="ARBA" id="ARBA00001946"/>
    </source>
</evidence>
<proteinExistence type="inferred from homology"/>
<dbReference type="InterPro" id="IPR001206">
    <property type="entry name" value="Diacylglycerol_kinase_cat_dom"/>
</dbReference>
<comment type="cofactor">
    <cofactor evidence="1">
        <name>Mg(2+)</name>
        <dbReference type="ChEBI" id="CHEBI:18420"/>
    </cofactor>
</comment>
<evidence type="ECO:0000256" key="2">
    <source>
        <dbReference type="ARBA" id="ARBA00005983"/>
    </source>
</evidence>